<dbReference type="EMBL" id="CP038145">
    <property type="protein sequence ID" value="QBQ63514.1"/>
    <property type="molecule type" value="Genomic_DNA"/>
</dbReference>
<organism evidence="1 2">
    <name type="scientific">Actinobacillus indolicus</name>
    <dbReference type="NCBI Taxonomy" id="51049"/>
    <lineage>
        <taxon>Bacteria</taxon>
        <taxon>Pseudomonadati</taxon>
        <taxon>Pseudomonadota</taxon>
        <taxon>Gammaproteobacteria</taxon>
        <taxon>Pasteurellales</taxon>
        <taxon>Pasteurellaceae</taxon>
        <taxon>Actinobacillus</taxon>
    </lineage>
</organism>
<evidence type="ECO:0000313" key="2">
    <source>
        <dbReference type="Proteomes" id="UP000294444"/>
    </source>
</evidence>
<dbReference type="InterPro" id="IPR043148">
    <property type="entry name" value="TagF_C"/>
</dbReference>
<dbReference type="Gene3D" id="3.40.50.12580">
    <property type="match status" value="1"/>
</dbReference>
<accession>A0A4P7CHQ7</accession>
<protein>
    <submittedName>
        <fullName evidence="1">Spore coat protein CotS</fullName>
    </submittedName>
</protein>
<dbReference type="GO" id="GO:0047355">
    <property type="term" value="F:CDP-glycerol glycerophosphotransferase activity"/>
    <property type="evidence" value="ECO:0007669"/>
    <property type="project" value="InterPro"/>
</dbReference>
<keyword evidence="1" id="KW-0946">Virion</keyword>
<dbReference type="Pfam" id="PF04464">
    <property type="entry name" value="Glyphos_transf"/>
    <property type="match status" value="1"/>
</dbReference>
<keyword evidence="1" id="KW-0167">Capsid protein</keyword>
<dbReference type="InterPro" id="IPR007554">
    <property type="entry name" value="Glycerophosphate_synth"/>
</dbReference>
<evidence type="ECO:0000313" key="1">
    <source>
        <dbReference type="EMBL" id="QBQ63514.1"/>
    </source>
</evidence>
<dbReference type="Proteomes" id="UP000294444">
    <property type="component" value="Chromosome"/>
</dbReference>
<sequence>MKGKVAFIVWNTFQLLQFKPLLQALPTALLVIEKRPKSQEFDRTLLEAIPNNVAYINSKNVFNKLDGKFDILITQTVFEQLYLFKATKIVMLQYGYAKEPHNYGAWRALADLNLVYGQYAYERISYFSPTEIVGCPRYQHLKENSFYQKSYDKYKNLLDPNKQTILYAPSWGELSSFSTYINTLYEQTKNYNVLVKLHHNTILLNKTHDTKSYQTLFFGVHFFYENEDILELISISDIVISDYSGAIFDAIFCEKQLILVSIPELKAEKIDQFSLEVSRRHLLGIEVLTPDELEQILSNPNHTLVKKPINNELFSLLFHTATNPVDNIIKCLQNLLQGKYQLNQQQLYVRQVVQQLYLEKHKKEKNKGFGKIGKISNRILRR</sequence>
<gene>
    <name evidence="1" type="ORF">EXH44_04310</name>
</gene>
<proteinExistence type="predicted"/>
<dbReference type="PANTHER" id="PTHR37316">
    <property type="entry name" value="TEICHOIC ACID GLYCEROL-PHOSPHATE PRIMASE"/>
    <property type="match status" value="1"/>
</dbReference>
<dbReference type="KEGG" id="aio:EXH44_04310"/>
<dbReference type="AlphaFoldDB" id="A0A4P7CHQ7"/>
<keyword evidence="2" id="KW-1185">Reference proteome</keyword>
<reference evidence="1 2" key="1">
    <citation type="submission" date="2019-03" db="EMBL/GenBank/DDBJ databases">
        <authorList>
            <person name="Che Y."/>
            <person name="Zhou L."/>
        </authorList>
    </citation>
    <scope>NUCLEOTIDE SEQUENCE [LARGE SCALE GENOMIC DNA]</scope>
    <source>
        <strain evidence="1 2">AIFJ1607</strain>
    </source>
</reference>
<name>A0A4P7CHQ7_9PAST</name>
<dbReference type="PANTHER" id="PTHR37316:SF3">
    <property type="entry name" value="TEICHOIC ACID GLYCEROL-PHOSPHATE TRANSFERASE"/>
    <property type="match status" value="1"/>
</dbReference>
<dbReference type="SUPFAM" id="SSF53756">
    <property type="entry name" value="UDP-Glycosyltransferase/glycogen phosphorylase"/>
    <property type="match status" value="1"/>
</dbReference>
<dbReference type="RefSeq" id="WP_162856426.1">
    <property type="nucleotide sequence ID" value="NZ_CP038145.1"/>
</dbReference>
<dbReference type="InterPro" id="IPR051612">
    <property type="entry name" value="Teichoic_Acid_Biosynth"/>
</dbReference>
<dbReference type="GO" id="GO:0016020">
    <property type="term" value="C:membrane"/>
    <property type="evidence" value="ECO:0007669"/>
    <property type="project" value="InterPro"/>
</dbReference>